<organism evidence="2 3">
    <name type="scientific">Deinococcus sonorensis</name>
    <dbReference type="NCBI Taxonomy" id="309891"/>
    <lineage>
        <taxon>Bacteria</taxon>
        <taxon>Thermotogati</taxon>
        <taxon>Deinococcota</taxon>
        <taxon>Deinococci</taxon>
        <taxon>Deinococcales</taxon>
        <taxon>Deinococcaceae</taxon>
        <taxon>Deinococcus</taxon>
    </lineage>
</organism>
<comment type="caution">
    <text evidence="2">The sequence shown here is derived from an EMBL/GenBank/DDBJ whole genome shotgun (WGS) entry which is preliminary data.</text>
</comment>
<gene>
    <name evidence="2" type="ORF">ACFO0P_15650</name>
</gene>
<evidence type="ECO:0000256" key="1">
    <source>
        <dbReference type="SAM" id="MobiDB-lite"/>
    </source>
</evidence>
<evidence type="ECO:0000313" key="3">
    <source>
        <dbReference type="Proteomes" id="UP001595939"/>
    </source>
</evidence>
<accession>A0ABV8YE70</accession>
<feature type="region of interest" description="Disordered" evidence="1">
    <location>
        <begin position="1"/>
        <end position="28"/>
    </location>
</feature>
<protein>
    <submittedName>
        <fullName evidence="2">Uncharacterized protein</fullName>
    </submittedName>
</protein>
<proteinExistence type="predicted"/>
<dbReference type="Proteomes" id="UP001595939">
    <property type="component" value="Unassembled WGS sequence"/>
</dbReference>
<sequence length="149" mass="16428">MNDELHTPPAPSAARSAPAKPKDDASAPLRLSVLLEQVPPEHRAAVTTRVYEQVKDGKLPGVKLTTRAPLQVSWVRRDGKPSTLTTPEVLLRPTPDVRERFGTLVAEVAQELLLQAGAKGLTADRIDELSGDQFEKLLAQQARQRKKRR</sequence>
<dbReference type="RefSeq" id="WP_380129930.1">
    <property type="nucleotide sequence ID" value="NZ_JBHSEG010000008.1"/>
</dbReference>
<evidence type="ECO:0000313" key="2">
    <source>
        <dbReference type="EMBL" id="MFC4455213.1"/>
    </source>
</evidence>
<keyword evidence="3" id="KW-1185">Reference proteome</keyword>
<reference evidence="3" key="1">
    <citation type="journal article" date="2019" name="Int. J. Syst. Evol. Microbiol.">
        <title>The Global Catalogue of Microorganisms (GCM) 10K type strain sequencing project: providing services to taxonomists for standard genome sequencing and annotation.</title>
        <authorList>
            <consortium name="The Broad Institute Genomics Platform"/>
            <consortium name="The Broad Institute Genome Sequencing Center for Infectious Disease"/>
            <person name="Wu L."/>
            <person name="Ma J."/>
        </authorList>
    </citation>
    <scope>NUCLEOTIDE SEQUENCE [LARGE SCALE GENOMIC DNA]</scope>
    <source>
        <strain evidence="3">CCUG 39970</strain>
    </source>
</reference>
<name>A0ABV8YE70_9DEIO</name>
<dbReference type="EMBL" id="JBHSEG010000008">
    <property type="protein sequence ID" value="MFC4455213.1"/>
    <property type="molecule type" value="Genomic_DNA"/>
</dbReference>